<dbReference type="PANTHER" id="PTHR15955:SF8">
    <property type="entry name" value="RWD DOMAIN-CONTAINING PROTEIN 2B-RELATED"/>
    <property type="match status" value="1"/>
</dbReference>
<dbReference type="SMART" id="SM00591">
    <property type="entry name" value="RWD"/>
    <property type="match status" value="1"/>
</dbReference>
<dbReference type="PANTHER" id="PTHR15955">
    <property type="entry name" value="RWD DOMAIN CONTAINING PROTEIN 2"/>
    <property type="match status" value="1"/>
</dbReference>
<dbReference type="PROSITE" id="PS50908">
    <property type="entry name" value="RWD"/>
    <property type="match status" value="1"/>
</dbReference>
<dbReference type="SUPFAM" id="SSF54495">
    <property type="entry name" value="UBC-like"/>
    <property type="match status" value="1"/>
</dbReference>
<proteinExistence type="predicted"/>
<evidence type="ECO:0000259" key="1">
    <source>
        <dbReference type="PROSITE" id="PS50908"/>
    </source>
</evidence>
<gene>
    <name evidence="3" type="primary">LOC107221109</name>
</gene>
<dbReference type="PIRSF" id="PIRSF038021">
    <property type="entry name" value="UCP038021_RWDD2"/>
    <property type="match status" value="1"/>
</dbReference>
<keyword evidence="2" id="KW-1185">Reference proteome</keyword>
<dbReference type="InterPro" id="IPR017359">
    <property type="entry name" value="Phi-like"/>
</dbReference>
<dbReference type="InterPro" id="IPR016135">
    <property type="entry name" value="UBQ-conjugating_enzyme/RWD"/>
</dbReference>
<dbReference type="KEGG" id="nlo:107221109"/>
<evidence type="ECO:0000313" key="2">
    <source>
        <dbReference type="Proteomes" id="UP000829291"/>
    </source>
</evidence>
<reference evidence="3" key="1">
    <citation type="submission" date="2025-08" db="UniProtKB">
        <authorList>
            <consortium name="RefSeq"/>
        </authorList>
    </citation>
    <scope>IDENTIFICATION</scope>
    <source>
        <tissue evidence="3">Thorax and Abdomen</tissue>
    </source>
</reference>
<dbReference type="InterPro" id="IPR010541">
    <property type="entry name" value="Prp3_C"/>
</dbReference>
<feature type="domain" description="RWD" evidence="1">
    <location>
        <begin position="45"/>
        <end position="161"/>
    </location>
</feature>
<dbReference type="GeneID" id="107221109"/>
<dbReference type="InterPro" id="IPR006575">
    <property type="entry name" value="RWD_dom"/>
</dbReference>
<name>A0A6J0BLK7_NEOLC</name>
<dbReference type="InterPro" id="IPR059181">
    <property type="entry name" value="RWDD2A-B_C"/>
</dbReference>
<dbReference type="FunCoup" id="A0A6J0BLK7">
    <property type="interactions" value="17"/>
</dbReference>
<dbReference type="Pfam" id="PF05773">
    <property type="entry name" value="RWD"/>
    <property type="match status" value="1"/>
</dbReference>
<dbReference type="RefSeq" id="XP_015515485.2">
    <property type="nucleotide sequence ID" value="XM_015659999.2"/>
</dbReference>
<dbReference type="Gene3D" id="3.10.110.10">
    <property type="entry name" value="Ubiquitin Conjugating Enzyme"/>
    <property type="match status" value="1"/>
</dbReference>
<dbReference type="InParanoid" id="A0A6J0BLK7"/>
<protein>
    <submittedName>
        <fullName evidence="3">RWD domain-containing protein 2B</fullName>
    </submittedName>
</protein>
<dbReference type="AlphaFoldDB" id="A0A6J0BLK7"/>
<sequence>MSPNNATVCVVYEKINLFTNSDKNQNFERMSINDKRVENYQAQIAELEALQAIYPDELTVIDHGILADINNFILDIHSDVPHPLEYIVTILHLKGKCQLYVTLPNDYPMTKPEVYVRSELFDRIQQFNFNTSLINFSNAQEEGLPSIYMLISWVQENLEKYLKSSNSKTSQKSPVKLSKKIVLSFSRYWIYSHHIYSKLKRREIIEIAKENNLSGFCLAGKPGIVCIEGASEECEDWWQRIKAMNWQKILVKFKEDDPVENSNLNIHRKFSTFQEISFPSSDRHNDMGELYKYLTEHNVQYAFKEYFGVDGKPPI</sequence>
<dbReference type="Pfam" id="PF06544">
    <property type="entry name" value="Prp3_C"/>
    <property type="match status" value="1"/>
</dbReference>
<accession>A0A6J0BLK7</accession>
<organism evidence="3">
    <name type="scientific">Neodiprion lecontei</name>
    <name type="common">Redheaded pine sawfly</name>
    <dbReference type="NCBI Taxonomy" id="441921"/>
    <lineage>
        <taxon>Eukaryota</taxon>
        <taxon>Metazoa</taxon>
        <taxon>Ecdysozoa</taxon>
        <taxon>Arthropoda</taxon>
        <taxon>Hexapoda</taxon>
        <taxon>Insecta</taxon>
        <taxon>Pterygota</taxon>
        <taxon>Neoptera</taxon>
        <taxon>Endopterygota</taxon>
        <taxon>Hymenoptera</taxon>
        <taxon>Tenthredinoidea</taxon>
        <taxon>Diprionidae</taxon>
        <taxon>Diprioninae</taxon>
        <taxon>Neodiprion</taxon>
    </lineage>
</organism>
<dbReference type="Proteomes" id="UP000829291">
    <property type="component" value="Chromosome 6"/>
</dbReference>
<evidence type="ECO:0000313" key="3">
    <source>
        <dbReference type="RefSeq" id="XP_015515485.2"/>
    </source>
</evidence>
<dbReference type="CDD" id="cd23829">
    <property type="entry name" value="RWD_RWDD2"/>
    <property type="match status" value="1"/>
</dbReference>
<dbReference type="OrthoDB" id="432412at2759"/>
<dbReference type="CDD" id="cd24163">
    <property type="entry name" value="RWDD2_C"/>
    <property type="match status" value="1"/>
</dbReference>